<protein>
    <submittedName>
        <fullName evidence="2">Uncharacterized protein</fullName>
    </submittedName>
</protein>
<gene>
    <name evidence="2" type="ORF">C7477_102213</name>
</gene>
<name>A0A318TF24_9HYPH</name>
<keyword evidence="3" id="KW-1185">Reference proteome</keyword>
<evidence type="ECO:0000313" key="3">
    <source>
        <dbReference type="Proteomes" id="UP000247454"/>
    </source>
</evidence>
<accession>A0A318TF24</accession>
<evidence type="ECO:0000313" key="2">
    <source>
        <dbReference type="EMBL" id="PYE90123.1"/>
    </source>
</evidence>
<dbReference type="AlphaFoldDB" id="A0A318TF24"/>
<reference evidence="2 3" key="1">
    <citation type="submission" date="2018-06" db="EMBL/GenBank/DDBJ databases">
        <title>Genomic Encyclopedia of Type Strains, Phase III (KMG-III): the genomes of soil and plant-associated and newly described type strains.</title>
        <authorList>
            <person name="Whitman W."/>
        </authorList>
    </citation>
    <scope>NUCLEOTIDE SEQUENCE [LARGE SCALE GENOMIC DNA]</scope>
    <source>
        <strain evidence="2 3">ORS 1419</strain>
    </source>
</reference>
<keyword evidence="1" id="KW-0472">Membrane</keyword>
<dbReference type="Proteomes" id="UP000247454">
    <property type="component" value="Unassembled WGS sequence"/>
</dbReference>
<feature type="transmembrane region" description="Helical" evidence="1">
    <location>
        <begin position="6"/>
        <end position="25"/>
    </location>
</feature>
<dbReference type="EMBL" id="QJTF01000002">
    <property type="protein sequence ID" value="PYE90123.1"/>
    <property type="molecule type" value="Genomic_DNA"/>
</dbReference>
<organism evidence="2 3">
    <name type="scientific">Phyllobacterium leguminum</name>
    <dbReference type="NCBI Taxonomy" id="314237"/>
    <lineage>
        <taxon>Bacteria</taxon>
        <taxon>Pseudomonadati</taxon>
        <taxon>Pseudomonadota</taxon>
        <taxon>Alphaproteobacteria</taxon>
        <taxon>Hyphomicrobiales</taxon>
        <taxon>Phyllobacteriaceae</taxon>
        <taxon>Phyllobacterium</taxon>
    </lineage>
</organism>
<comment type="caution">
    <text evidence="2">The sequence shown here is derived from an EMBL/GenBank/DDBJ whole genome shotgun (WGS) entry which is preliminary data.</text>
</comment>
<proteinExistence type="predicted"/>
<keyword evidence="1" id="KW-1133">Transmembrane helix</keyword>
<keyword evidence="1" id="KW-0812">Transmembrane</keyword>
<sequence>MLQVFAVFGVPAILLAIGLVTLVIAKRGSGDHLRPGE</sequence>
<evidence type="ECO:0000256" key="1">
    <source>
        <dbReference type="SAM" id="Phobius"/>
    </source>
</evidence>